<dbReference type="PANTHER" id="PTHR38600">
    <property type="entry name" value="TRANSCRIPTIONAL REGULATORY PROTEIN"/>
    <property type="match status" value="1"/>
</dbReference>
<dbReference type="NCBIfam" id="NF033788">
    <property type="entry name" value="HTH_metalloreg"/>
    <property type="match status" value="1"/>
</dbReference>
<organism evidence="2 3">
    <name type="scientific">Pedobacter nyackensis</name>
    <dbReference type="NCBI Taxonomy" id="475255"/>
    <lineage>
        <taxon>Bacteria</taxon>
        <taxon>Pseudomonadati</taxon>
        <taxon>Bacteroidota</taxon>
        <taxon>Sphingobacteriia</taxon>
        <taxon>Sphingobacteriales</taxon>
        <taxon>Sphingobacteriaceae</taxon>
        <taxon>Pedobacter</taxon>
    </lineage>
</organism>
<dbReference type="PROSITE" id="PS50987">
    <property type="entry name" value="HTH_ARSR_2"/>
    <property type="match status" value="1"/>
</dbReference>
<evidence type="ECO:0000313" key="3">
    <source>
        <dbReference type="Proteomes" id="UP000192678"/>
    </source>
</evidence>
<protein>
    <submittedName>
        <fullName evidence="2">Transcriptional regulator, ArsR family</fullName>
    </submittedName>
</protein>
<dbReference type="InterPro" id="IPR036390">
    <property type="entry name" value="WH_DNA-bd_sf"/>
</dbReference>
<evidence type="ECO:0000313" key="2">
    <source>
        <dbReference type="EMBL" id="SMC58089.1"/>
    </source>
</evidence>
<dbReference type="Pfam" id="PF01022">
    <property type="entry name" value="HTH_5"/>
    <property type="match status" value="1"/>
</dbReference>
<dbReference type="AlphaFoldDB" id="A0A1W2ABI9"/>
<dbReference type="Proteomes" id="UP000192678">
    <property type="component" value="Unassembled WGS sequence"/>
</dbReference>
<dbReference type="InterPro" id="IPR001845">
    <property type="entry name" value="HTH_ArsR_DNA-bd_dom"/>
</dbReference>
<dbReference type="SMART" id="SM00418">
    <property type="entry name" value="HTH_ARSR"/>
    <property type="match status" value="1"/>
</dbReference>
<dbReference type="STRING" id="475255.SAMN04488101_101450"/>
<dbReference type="PRINTS" id="PR00778">
    <property type="entry name" value="HTHARSR"/>
</dbReference>
<dbReference type="SUPFAM" id="SSF46785">
    <property type="entry name" value="Winged helix' DNA-binding domain"/>
    <property type="match status" value="1"/>
</dbReference>
<sequence>MKARRDVFQAIADPTRRAILGLLAQQSLPINMVAENFQISQPAISKHMRILTECGLVAITQKGRERLCEAQLNQLNEVTSWVEQSKKLWNHRFEKLDNYLIELQTKNQNDGTK</sequence>
<proteinExistence type="predicted"/>
<dbReference type="Gene3D" id="1.10.10.10">
    <property type="entry name" value="Winged helix-like DNA-binding domain superfamily/Winged helix DNA-binding domain"/>
    <property type="match status" value="1"/>
</dbReference>
<name>A0A1W2ABI9_9SPHI</name>
<accession>A0A1W2ABI9</accession>
<dbReference type="EMBL" id="FWYB01000001">
    <property type="protein sequence ID" value="SMC58089.1"/>
    <property type="molecule type" value="Genomic_DNA"/>
</dbReference>
<feature type="domain" description="HTH arsR-type" evidence="1">
    <location>
        <begin position="1"/>
        <end position="90"/>
    </location>
</feature>
<dbReference type="GO" id="GO:0003700">
    <property type="term" value="F:DNA-binding transcription factor activity"/>
    <property type="evidence" value="ECO:0007669"/>
    <property type="project" value="InterPro"/>
</dbReference>
<reference evidence="2 3" key="1">
    <citation type="submission" date="2017-04" db="EMBL/GenBank/DDBJ databases">
        <authorList>
            <person name="Afonso C.L."/>
            <person name="Miller P.J."/>
            <person name="Scott M.A."/>
            <person name="Spackman E."/>
            <person name="Goraichik I."/>
            <person name="Dimitrov K.M."/>
            <person name="Suarez D.L."/>
            <person name="Swayne D.E."/>
        </authorList>
    </citation>
    <scope>NUCLEOTIDE SEQUENCE [LARGE SCALE GENOMIC DNA]</scope>
    <source>
        <strain evidence="2 3">DSM 19625</strain>
    </source>
</reference>
<dbReference type="OrthoDB" id="9799175at2"/>
<evidence type="ECO:0000259" key="1">
    <source>
        <dbReference type="PROSITE" id="PS50987"/>
    </source>
</evidence>
<gene>
    <name evidence="2" type="ORF">SAMN04488101_101450</name>
</gene>
<dbReference type="PANTHER" id="PTHR38600:SF2">
    <property type="entry name" value="SLL0088 PROTEIN"/>
    <property type="match status" value="1"/>
</dbReference>
<dbReference type="InterPro" id="IPR011991">
    <property type="entry name" value="ArsR-like_HTH"/>
</dbReference>
<dbReference type="RefSeq" id="WP_084287020.1">
    <property type="nucleotide sequence ID" value="NZ_FWYB01000001.1"/>
</dbReference>
<dbReference type="InterPro" id="IPR036388">
    <property type="entry name" value="WH-like_DNA-bd_sf"/>
</dbReference>
<dbReference type="CDD" id="cd00090">
    <property type="entry name" value="HTH_ARSR"/>
    <property type="match status" value="1"/>
</dbReference>
<keyword evidence="3" id="KW-1185">Reference proteome</keyword>